<comment type="similarity">
    <text evidence="2 6">Belongs to the DXO/Dom3Z family.</text>
</comment>
<organism evidence="9 10">
    <name type="scientific">Rhodofomes roseus</name>
    <dbReference type="NCBI Taxonomy" id="34475"/>
    <lineage>
        <taxon>Eukaryota</taxon>
        <taxon>Fungi</taxon>
        <taxon>Dikarya</taxon>
        <taxon>Basidiomycota</taxon>
        <taxon>Agaricomycotina</taxon>
        <taxon>Agaricomycetes</taxon>
        <taxon>Polyporales</taxon>
        <taxon>Rhodofomes</taxon>
    </lineage>
</organism>
<evidence type="ECO:0000256" key="4">
    <source>
        <dbReference type="ARBA" id="ARBA00044692"/>
    </source>
</evidence>
<sequence>MSPTKRKVSDVLEQEDTQERAAKRRETTQATAEHPIRRLSYPSTSAPARTVPFQQPAPLLTFSYTPARELEFTDSALRYYVAPPHNADLRYGYERWEKRPEEKGRVDGLLRAVAKMRERMERGEPGSGRRWLEGVGVVAWRGVMTKILTAPYEERDGWEMNVMDVGGTLYFEEHLSDAKLRDKEDMAPHHRLQSYYGYSFEAWSTSSRPGVRERMDGHPEGWGGDVDTNVQWCCVVKTKLGDTRLVIGGEVDCAREKFTGKTNGLVELKTSMVIRGAQDEARFEKKLLKFYFQSFLLGVPEIVVGFRTPAGQLTTLQSFKTMQIPRMVRGKRGAWDPMVCFDWGHHFLTFLKSVVRGPDADVRAADQEKDETGSEDAADMPRVWRVAFQPKVGISVTLLDDAAVREVEAGEDRVGFLPRWYHDELASASENDATASNIADGAIHRGDADARVEKNTHTAPPDSSKLVPSGWVT</sequence>
<comment type="cofactor">
    <cofactor evidence="1 6">
        <name>a divalent metal cation</name>
        <dbReference type="ChEBI" id="CHEBI:60240"/>
    </cofactor>
</comment>
<feature type="compositionally biased region" description="Basic and acidic residues" evidence="7">
    <location>
        <begin position="17"/>
        <end position="27"/>
    </location>
</feature>
<keyword evidence="6" id="KW-0479">Metal-binding</keyword>
<keyword evidence="10" id="KW-1185">Reference proteome</keyword>
<evidence type="ECO:0000256" key="6">
    <source>
        <dbReference type="RuleBase" id="RU367113"/>
    </source>
</evidence>
<reference evidence="9 10" key="1">
    <citation type="journal article" date="2021" name="Environ. Microbiol.">
        <title>Gene family expansions and transcriptome signatures uncover fungal adaptations to wood decay.</title>
        <authorList>
            <person name="Hage H."/>
            <person name="Miyauchi S."/>
            <person name="Viragh M."/>
            <person name="Drula E."/>
            <person name="Min B."/>
            <person name="Chaduli D."/>
            <person name="Navarro D."/>
            <person name="Favel A."/>
            <person name="Norest M."/>
            <person name="Lesage-Meessen L."/>
            <person name="Balint B."/>
            <person name="Merenyi Z."/>
            <person name="de Eugenio L."/>
            <person name="Morin E."/>
            <person name="Martinez A.T."/>
            <person name="Baldrian P."/>
            <person name="Stursova M."/>
            <person name="Martinez M.J."/>
            <person name="Novotny C."/>
            <person name="Magnuson J.K."/>
            <person name="Spatafora J.W."/>
            <person name="Maurice S."/>
            <person name="Pangilinan J."/>
            <person name="Andreopoulos W."/>
            <person name="LaButti K."/>
            <person name="Hundley H."/>
            <person name="Na H."/>
            <person name="Kuo A."/>
            <person name="Barry K."/>
            <person name="Lipzen A."/>
            <person name="Henrissat B."/>
            <person name="Riley R."/>
            <person name="Ahrendt S."/>
            <person name="Nagy L.G."/>
            <person name="Grigoriev I.V."/>
            <person name="Martin F."/>
            <person name="Rosso M.N."/>
        </authorList>
    </citation>
    <scope>NUCLEOTIDE SEQUENCE [LARGE SCALE GENOMIC DNA]</scope>
    <source>
        <strain evidence="9 10">CIRM-BRFM 1785</strain>
    </source>
</reference>
<evidence type="ECO:0000313" key="9">
    <source>
        <dbReference type="EMBL" id="KAH9832309.1"/>
    </source>
</evidence>
<dbReference type="EMBL" id="JADCUA010000022">
    <property type="protein sequence ID" value="KAH9832309.1"/>
    <property type="molecule type" value="Genomic_DNA"/>
</dbReference>
<dbReference type="PANTHER" id="PTHR12395">
    <property type="entry name" value="DOM-3 RELATED"/>
    <property type="match status" value="1"/>
</dbReference>
<evidence type="ECO:0000256" key="7">
    <source>
        <dbReference type="SAM" id="MobiDB-lite"/>
    </source>
</evidence>
<dbReference type="Pfam" id="PF08652">
    <property type="entry name" value="RAI1"/>
    <property type="match status" value="1"/>
</dbReference>
<dbReference type="GeneID" id="72001703"/>
<comment type="caution">
    <text evidence="9">The sequence shown here is derived from an EMBL/GenBank/DDBJ whole genome shotgun (WGS) entry which is preliminary data.</text>
</comment>
<evidence type="ECO:0000256" key="1">
    <source>
        <dbReference type="ARBA" id="ARBA00001968"/>
    </source>
</evidence>
<keyword evidence="6" id="KW-0378">Hydrolase</keyword>
<dbReference type="EC" id="3.6.1.-" evidence="6"/>
<feature type="region of interest" description="Disordered" evidence="7">
    <location>
        <begin position="1"/>
        <end position="50"/>
    </location>
</feature>
<keyword evidence="6" id="KW-0694">RNA-binding</keyword>
<comment type="catalytic activity">
    <reaction evidence="4">
        <text>a 5'-end triphospho-ribonucleoside in mRNA + H2O = a 5'-end phospho-ribonucleoside in mRNA + diphosphate + H(+)</text>
        <dbReference type="Rhea" id="RHEA:78683"/>
        <dbReference type="Rhea" id="RHEA-COMP:15692"/>
        <dbReference type="Rhea" id="RHEA-COMP:17164"/>
        <dbReference type="ChEBI" id="CHEBI:15377"/>
        <dbReference type="ChEBI" id="CHEBI:15378"/>
        <dbReference type="ChEBI" id="CHEBI:33019"/>
        <dbReference type="ChEBI" id="CHEBI:138282"/>
        <dbReference type="ChEBI" id="CHEBI:167618"/>
    </reaction>
    <physiologicalReaction direction="left-to-right" evidence="4">
        <dbReference type="Rhea" id="RHEA:78684"/>
    </physiologicalReaction>
</comment>
<comment type="catalytic activity">
    <reaction evidence="5">
        <text>a 5'-end NAD(+)-phospho-ribonucleoside in mRNA + H2O = a 5'-end phospho-ribonucleoside in mRNA + NAD(+) + H(+)</text>
        <dbReference type="Rhea" id="RHEA:60880"/>
        <dbReference type="Rhea" id="RHEA-COMP:15692"/>
        <dbReference type="Rhea" id="RHEA-COMP:15698"/>
        <dbReference type="ChEBI" id="CHEBI:15377"/>
        <dbReference type="ChEBI" id="CHEBI:15378"/>
        <dbReference type="ChEBI" id="CHEBI:57540"/>
        <dbReference type="ChEBI" id="CHEBI:138282"/>
        <dbReference type="ChEBI" id="CHEBI:144029"/>
    </reaction>
    <physiologicalReaction direction="left-to-right" evidence="5">
        <dbReference type="Rhea" id="RHEA:60881"/>
    </physiologicalReaction>
</comment>
<dbReference type="PANTHER" id="PTHR12395:SF9">
    <property type="entry name" value="DECAPPING AND EXORIBONUCLEASE PROTEIN"/>
    <property type="match status" value="1"/>
</dbReference>
<evidence type="ECO:0000256" key="5">
    <source>
        <dbReference type="ARBA" id="ARBA00048124"/>
    </source>
</evidence>
<comment type="subcellular location">
    <subcellularLocation>
        <location evidence="6">Nucleus</location>
    </subcellularLocation>
</comment>
<keyword evidence="6" id="KW-0539">Nucleus</keyword>
<evidence type="ECO:0000259" key="8">
    <source>
        <dbReference type="Pfam" id="PF08652"/>
    </source>
</evidence>
<accession>A0ABQ8K5Y2</accession>
<gene>
    <name evidence="9" type="ORF">C8Q71DRAFT_714511</name>
</gene>
<proteinExistence type="inferred from homology"/>
<dbReference type="RefSeq" id="XP_047775328.1">
    <property type="nucleotide sequence ID" value="XM_047920971.1"/>
</dbReference>
<feature type="compositionally biased region" description="Basic and acidic residues" evidence="7">
    <location>
        <begin position="442"/>
        <end position="456"/>
    </location>
</feature>
<comment type="catalytic activity">
    <reaction evidence="3">
        <text>a 5'-end (N(7)-methyl 5'-triphosphoguanosine)-ribonucleoside-ribonucleotide in mRNA + H2O = a (N(7)-methyl 5'-triphosphoguanosine)-nucleoside + a 5'-end phospho-ribonucleoside in mRNA + H(+)</text>
        <dbReference type="Rhea" id="RHEA:66928"/>
        <dbReference type="Rhea" id="RHEA-COMP:15692"/>
        <dbReference type="Rhea" id="RHEA-COMP:17313"/>
        <dbReference type="ChEBI" id="CHEBI:15377"/>
        <dbReference type="ChEBI" id="CHEBI:15378"/>
        <dbReference type="ChEBI" id="CHEBI:138282"/>
        <dbReference type="ChEBI" id="CHEBI:172876"/>
        <dbReference type="ChEBI" id="CHEBI:172877"/>
    </reaction>
    <physiologicalReaction direction="left-to-right" evidence="3">
        <dbReference type="Rhea" id="RHEA:66929"/>
    </physiologicalReaction>
</comment>
<dbReference type="InterPro" id="IPR013961">
    <property type="entry name" value="RAI1"/>
</dbReference>
<protein>
    <recommendedName>
        <fullName evidence="6">Decapping nuclease</fullName>
        <ecNumber evidence="6">3.6.1.-</ecNumber>
    </recommendedName>
</protein>
<feature type="domain" description="RAI1-like" evidence="8">
    <location>
        <begin position="54"/>
        <end position="421"/>
    </location>
</feature>
<evidence type="ECO:0000256" key="2">
    <source>
        <dbReference type="ARBA" id="ARBA00006562"/>
    </source>
</evidence>
<keyword evidence="6" id="KW-0547">Nucleotide-binding</keyword>
<evidence type="ECO:0000313" key="10">
    <source>
        <dbReference type="Proteomes" id="UP000814176"/>
    </source>
</evidence>
<dbReference type="InterPro" id="IPR039039">
    <property type="entry name" value="RAI1-like_fam"/>
</dbReference>
<name>A0ABQ8K5Y2_9APHY</name>
<evidence type="ECO:0000256" key="3">
    <source>
        <dbReference type="ARBA" id="ARBA00044676"/>
    </source>
</evidence>
<comment type="function">
    <text evidence="6">Decapping enzyme for NAD-capped RNAs: specifically hydrolyzes the nicotinamide adenine dinucleotide (NAD) cap from a subset of RNAs by removing the entire NAD moiety from the 5'-end of an NAD-capped RNA.</text>
</comment>
<dbReference type="Proteomes" id="UP000814176">
    <property type="component" value="Unassembled WGS sequence"/>
</dbReference>
<keyword evidence="6" id="KW-0540">Nuclease</keyword>
<feature type="region of interest" description="Disordered" evidence="7">
    <location>
        <begin position="432"/>
        <end position="473"/>
    </location>
</feature>